<dbReference type="InterPro" id="IPR011611">
    <property type="entry name" value="PfkB_dom"/>
</dbReference>
<comment type="catalytic activity">
    <reaction evidence="10">
        <text>adenosine + ATP = AMP + ADP + H(+)</text>
        <dbReference type="Rhea" id="RHEA:20824"/>
        <dbReference type="ChEBI" id="CHEBI:15378"/>
        <dbReference type="ChEBI" id="CHEBI:16335"/>
        <dbReference type="ChEBI" id="CHEBI:30616"/>
        <dbReference type="ChEBI" id="CHEBI:456215"/>
        <dbReference type="ChEBI" id="CHEBI:456216"/>
        <dbReference type="EC" id="2.7.1.20"/>
    </reaction>
</comment>
<evidence type="ECO:0000256" key="7">
    <source>
        <dbReference type="ARBA" id="ARBA00022777"/>
    </source>
</evidence>
<dbReference type="EMBL" id="JAIWYP010000002">
    <property type="protein sequence ID" value="KAH3862597.1"/>
    <property type="molecule type" value="Genomic_DNA"/>
</dbReference>
<accession>A0A9D4LPI6</accession>
<evidence type="ECO:0000256" key="3">
    <source>
        <dbReference type="ARBA" id="ARBA00012119"/>
    </source>
</evidence>
<sequence>MEDTSRKSQIIENGEGEPHIKKHKTQYDVVRAGILLGYGNPLLDIQVTGTEEFLQKYDLLANNACLAEGKHKPMYQDMTNTFKDIQYVPGGATLNSLKVAQWLVDVKNATTFFGCVSSDEYGDILGEKAREMGVNVQFQYTDKDSTGTCAVILTGNDRSLCANLAAANHFTEDHLDVPENWALVEKAQYFYCSSFPLTVCPSAVLRLAKHSYEKGKTFCMNLSAPFLCQFFKEHMLNTLPFVDVLFGNETEALTFSKENGLETEDIPEIAQKIASWRKDNSGRPRTVVITQGHLPVIVSHGGKVQEFPVIKIMAEDIVDTNGAGDAFVGGFLAQLIQGKPLEECVRCGNYAANIVIQRSGCTVPEKPNFI</sequence>
<dbReference type="GO" id="GO:0005524">
    <property type="term" value="F:ATP binding"/>
    <property type="evidence" value="ECO:0007669"/>
    <property type="project" value="UniProtKB-UniRule"/>
</dbReference>
<dbReference type="CDD" id="cd01168">
    <property type="entry name" value="adenosine_kinase"/>
    <property type="match status" value="1"/>
</dbReference>
<evidence type="ECO:0000313" key="13">
    <source>
        <dbReference type="Proteomes" id="UP000828390"/>
    </source>
</evidence>
<name>A0A9D4LPI6_DREPO</name>
<keyword evidence="4 10" id="KW-0808">Transferase</keyword>
<organism evidence="12 13">
    <name type="scientific">Dreissena polymorpha</name>
    <name type="common">Zebra mussel</name>
    <name type="synonym">Mytilus polymorpha</name>
    <dbReference type="NCBI Taxonomy" id="45954"/>
    <lineage>
        <taxon>Eukaryota</taxon>
        <taxon>Metazoa</taxon>
        <taxon>Spiralia</taxon>
        <taxon>Lophotrochozoa</taxon>
        <taxon>Mollusca</taxon>
        <taxon>Bivalvia</taxon>
        <taxon>Autobranchia</taxon>
        <taxon>Heteroconchia</taxon>
        <taxon>Euheterodonta</taxon>
        <taxon>Imparidentia</taxon>
        <taxon>Neoheterodontei</taxon>
        <taxon>Myida</taxon>
        <taxon>Dreissenoidea</taxon>
        <taxon>Dreissenidae</taxon>
        <taxon>Dreissena</taxon>
    </lineage>
</organism>
<dbReference type="PRINTS" id="PR00989">
    <property type="entry name" value="ADENOKINASE"/>
</dbReference>
<comment type="subunit">
    <text evidence="10">Monomer.</text>
</comment>
<dbReference type="SUPFAM" id="SSF53613">
    <property type="entry name" value="Ribokinase-like"/>
    <property type="match status" value="1"/>
</dbReference>
<dbReference type="FunFam" id="3.40.1190.20:FF:000006">
    <property type="entry name" value="Adenosine kinase 2"/>
    <property type="match status" value="1"/>
</dbReference>
<gene>
    <name evidence="12" type="ORF">DPMN_025566</name>
</gene>
<evidence type="ECO:0000256" key="4">
    <source>
        <dbReference type="ARBA" id="ARBA00022679"/>
    </source>
</evidence>
<protein>
    <recommendedName>
        <fullName evidence="3 10">Adenosine kinase</fullName>
        <shortName evidence="10">AK</shortName>
        <ecNumber evidence="3 10">2.7.1.20</ecNumber>
    </recommendedName>
    <alternativeName>
        <fullName evidence="10">Adenosine 5'-phosphotransferase</fullName>
    </alternativeName>
</protein>
<dbReference type="Gene3D" id="3.40.1190.20">
    <property type="match status" value="1"/>
</dbReference>
<dbReference type="PROSITE" id="PS00584">
    <property type="entry name" value="PFKB_KINASES_2"/>
    <property type="match status" value="1"/>
</dbReference>
<dbReference type="InterPro" id="IPR001805">
    <property type="entry name" value="Adenokinase"/>
</dbReference>
<keyword evidence="6 10" id="KW-0547">Nucleotide-binding</keyword>
<evidence type="ECO:0000256" key="6">
    <source>
        <dbReference type="ARBA" id="ARBA00022741"/>
    </source>
</evidence>
<dbReference type="InterPro" id="IPR002173">
    <property type="entry name" value="Carboh/pur_kinase_PfkB_CS"/>
</dbReference>
<evidence type="ECO:0000256" key="8">
    <source>
        <dbReference type="ARBA" id="ARBA00022840"/>
    </source>
</evidence>
<dbReference type="EC" id="2.7.1.20" evidence="3 10"/>
<feature type="domain" description="Carbohydrate kinase PfkB" evidence="11">
    <location>
        <begin position="58"/>
        <end position="364"/>
    </location>
</feature>
<evidence type="ECO:0000313" key="12">
    <source>
        <dbReference type="EMBL" id="KAH3862597.1"/>
    </source>
</evidence>
<keyword evidence="10" id="KW-0539">Nucleus</keyword>
<keyword evidence="10" id="KW-0460">Magnesium</keyword>
<keyword evidence="13" id="KW-1185">Reference proteome</keyword>
<evidence type="ECO:0000256" key="9">
    <source>
        <dbReference type="PIRSR" id="PIRSR601805-1"/>
    </source>
</evidence>
<keyword evidence="5 10" id="KW-0660">Purine salvage</keyword>
<dbReference type="GO" id="GO:0006144">
    <property type="term" value="P:purine nucleobase metabolic process"/>
    <property type="evidence" value="ECO:0007669"/>
    <property type="project" value="TreeGrafter"/>
</dbReference>
<dbReference type="GO" id="GO:0005634">
    <property type="term" value="C:nucleus"/>
    <property type="evidence" value="ECO:0007669"/>
    <property type="project" value="UniProtKB-SubCell"/>
</dbReference>
<reference evidence="12" key="2">
    <citation type="submission" date="2020-11" db="EMBL/GenBank/DDBJ databases">
        <authorList>
            <person name="McCartney M.A."/>
            <person name="Auch B."/>
            <person name="Kono T."/>
            <person name="Mallez S."/>
            <person name="Becker A."/>
            <person name="Gohl D.M."/>
            <person name="Silverstein K.A.T."/>
            <person name="Koren S."/>
            <person name="Bechman K.B."/>
            <person name="Herman A."/>
            <person name="Abrahante J.E."/>
            <person name="Garbe J."/>
        </authorList>
    </citation>
    <scope>NUCLEOTIDE SEQUENCE</scope>
    <source>
        <strain evidence="12">Duluth1</strain>
        <tissue evidence="12">Whole animal</tissue>
    </source>
</reference>
<comment type="function">
    <text evidence="10">ATP dependent phosphorylation of adenosine and other related nucleoside analogs to monophosphate derivatives.</text>
</comment>
<evidence type="ECO:0000256" key="2">
    <source>
        <dbReference type="ARBA" id="ARBA00010688"/>
    </source>
</evidence>
<keyword evidence="8 10" id="KW-0067">ATP-binding</keyword>
<dbReference type="GO" id="GO:0005829">
    <property type="term" value="C:cytosol"/>
    <property type="evidence" value="ECO:0007669"/>
    <property type="project" value="TreeGrafter"/>
</dbReference>
<dbReference type="PANTHER" id="PTHR45769:SF3">
    <property type="entry name" value="ADENOSINE KINASE"/>
    <property type="match status" value="1"/>
</dbReference>
<evidence type="ECO:0000256" key="1">
    <source>
        <dbReference type="ARBA" id="ARBA00004801"/>
    </source>
</evidence>
<dbReference type="Pfam" id="PF00294">
    <property type="entry name" value="PfkB"/>
    <property type="match status" value="1"/>
</dbReference>
<comment type="pathway">
    <text evidence="1 10">Purine metabolism; AMP biosynthesis via salvage pathway; AMP from adenosine: step 1/1.</text>
</comment>
<dbReference type="AlphaFoldDB" id="A0A9D4LPI6"/>
<evidence type="ECO:0000259" key="11">
    <source>
        <dbReference type="Pfam" id="PF00294"/>
    </source>
</evidence>
<dbReference type="Proteomes" id="UP000828390">
    <property type="component" value="Unassembled WGS sequence"/>
</dbReference>
<comment type="cofactor">
    <cofactor evidence="10">
        <name>Mg(2+)</name>
        <dbReference type="ChEBI" id="CHEBI:18420"/>
    </cofactor>
    <text evidence="10">Binds 3 Mg(2+) ions per subunit.</text>
</comment>
<proteinExistence type="inferred from homology"/>
<dbReference type="GO" id="GO:0044209">
    <property type="term" value="P:AMP salvage"/>
    <property type="evidence" value="ECO:0007669"/>
    <property type="project" value="UniProtKB-UniRule"/>
</dbReference>
<dbReference type="Gene3D" id="3.30.1110.10">
    <property type="match status" value="1"/>
</dbReference>
<comment type="similarity">
    <text evidence="2 10">Belongs to the carbohydrate kinase PfkB family.</text>
</comment>
<dbReference type="GO" id="GO:0004001">
    <property type="term" value="F:adenosine kinase activity"/>
    <property type="evidence" value="ECO:0007669"/>
    <property type="project" value="UniProtKB-UniRule"/>
</dbReference>
<dbReference type="InterPro" id="IPR029056">
    <property type="entry name" value="Ribokinase-like"/>
</dbReference>
<comment type="subcellular location">
    <subcellularLocation>
        <location evidence="10">Nucleus</location>
    </subcellularLocation>
</comment>
<feature type="active site" description="Proton acceptor" evidence="9">
    <location>
        <position position="325"/>
    </location>
</feature>
<comment type="caution">
    <text evidence="12">The sequence shown here is derived from an EMBL/GenBank/DDBJ whole genome shotgun (WGS) entry which is preliminary data.</text>
</comment>
<dbReference type="PANTHER" id="PTHR45769">
    <property type="entry name" value="ADENOSINE KINASE"/>
    <property type="match status" value="1"/>
</dbReference>
<keyword evidence="7 10" id="KW-0418">Kinase</keyword>
<dbReference type="GO" id="GO:0006166">
    <property type="term" value="P:purine ribonucleoside salvage"/>
    <property type="evidence" value="ECO:0007669"/>
    <property type="project" value="UniProtKB-KW"/>
</dbReference>
<evidence type="ECO:0000256" key="10">
    <source>
        <dbReference type="RuleBase" id="RU368116"/>
    </source>
</evidence>
<reference evidence="12" key="1">
    <citation type="journal article" date="2019" name="bioRxiv">
        <title>The Genome of the Zebra Mussel, Dreissena polymorpha: A Resource for Invasive Species Research.</title>
        <authorList>
            <person name="McCartney M.A."/>
            <person name="Auch B."/>
            <person name="Kono T."/>
            <person name="Mallez S."/>
            <person name="Zhang Y."/>
            <person name="Obille A."/>
            <person name="Becker A."/>
            <person name="Abrahante J.E."/>
            <person name="Garbe J."/>
            <person name="Badalamenti J.P."/>
            <person name="Herman A."/>
            <person name="Mangelson H."/>
            <person name="Liachko I."/>
            <person name="Sullivan S."/>
            <person name="Sone E.D."/>
            <person name="Koren S."/>
            <person name="Silverstein K.A.T."/>
            <person name="Beckman K.B."/>
            <person name="Gohl D.M."/>
        </authorList>
    </citation>
    <scope>NUCLEOTIDE SEQUENCE</scope>
    <source>
        <strain evidence="12">Duluth1</strain>
        <tissue evidence="12">Whole animal</tissue>
    </source>
</reference>
<evidence type="ECO:0000256" key="5">
    <source>
        <dbReference type="ARBA" id="ARBA00022726"/>
    </source>
</evidence>